<dbReference type="InterPro" id="IPR024601">
    <property type="entry name" value="Peptidase_M1_pepN_C"/>
</dbReference>
<keyword evidence="18" id="KW-1185">Reference proteome</keyword>
<gene>
    <name evidence="17" type="ORF">CJP74_04630</name>
</gene>
<dbReference type="InterPro" id="IPR014782">
    <property type="entry name" value="Peptidase_M1_dom"/>
</dbReference>
<accession>A0A3A1Y4N9</accession>
<dbReference type="EC" id="3.4.11.2" evidence="4 12"/>
<dbReference type="SUPFAM" id="SSF63737">
    <property type="entry name" value="Leukotriene A4 hydrolase N-terminal domain"/>
    <property type="match status" value="1"/>
</dbReference>
<dbReference type="InterPro" id="IPR037144">
    <property type="entry name" value="Peptidase_M1_pepN_C_sf"/>
</dbReference>
<evidence type="ECO:0000256" key="9">
    <source>
        <dbReference type="ARBA" id="ARBA00022801"/>
    </source>
</evidence>
<dbReference type="SUPFAM" id="SSF55486">
    <property type="entry name" value="Metalloproteases ('zincins'), catalytic domain"/>
    <property type="match status" value="1"/>
</dbReference>
<dbReference type="GO" id="GO:0008270">
    <property type="term" value="F:zinc ion binding"/>
    <property type="evidence" value="ECO:0007669"/>
    <property type="project" value="InterPro"/>
</dbReference>
<proteinExistence type="inferred from homology"/>
<dbReference type="Gene3D" id="2.60.40.1730">
    <property type="entry name" value="tricorn interacting facor f3 domain"/>
    <property type="match status" value="1"/>
</dbReference>
<comment type="similarity">
    <text evidence="3">Belongs to the peptidase M1 family.</text>
</comment>
<dbReference type="RefSeq" id="WP_119497114.1">
    <property type="nucleotide sequence ID" value="NZ_NRJH01000037.1"/>
</dbReference>
<evidence type="ECO:0000259" key="14">
    <source>
        <dbReference type="Pfam" id="PF11940"/>
    </source>
</evidence>
<dbReference type="Gene3D" id="2.60.40.1840">
    <property type="match status" value="1"/>
</dbReference>
<evidence type="ECO:0000259" key="13">
    <source>
        <dbReference type="Pfam" id="PF01433"/>
    </source>
</evidence>
<dbReference type="OrthoDB" id="100605at2"/>
<protein>
    <recommendedName>
        <fullName evidence="5 12">Aminopeptidase N</fullName>
        <ecNumber evidence="4 12">3.4.11.2</ecNumber>
    </recommendedName>
</protein>
<evidence type="ECO:0000256" key="5">
    <source>
        <dbReference type="ARBA" id="ARBA00015611"/>
    </source>
</evidence>
<evidence type="ECO:0000256" key="10">
    <source>
        <dbReference type="ARBA" id="ARBA00022833"/>
    </source>
</evidence>
<evidence type="ECO:0000256" key="3">
    <source>
        <dbReference type="ARBA" id="ARBA00010136"/>
    </source>
</evidence>
<keyword evidence="7" id="KW-0645">Protease</keyword>
<evidence type="ECO:0000256" key="12">
    <source>
        <dbReference type="NCBIfam" id="TIGR02414"/>
    </source>
</evidence>
<reference evidence="17 18" key="1">
    <citation type="submission" date="2017-08" db="EMBL/GenBank/DDBJ databases">
        <title>Reclassification of Bisgaard taxon 37 and 44.</title>
        <authorList>
            <person name="Christensen H."/>
        </authorList>
    </citation>
    <scope>NUCLEOTIDE SEQUENCE [LARGE SCALE GENOMIC DNA]</scope>
    <source>
        <strain evidence="17 18">B96_4</strain>
    </source>
</reference>
<dbReference type="InterPro" id="IPR001930">
    <property type="entry name" value="Peptidase_M1"/>
</dbReference>
<evidence type="ECO:0000259" key="15">
    <source>
        <dbReference type="Pfam" id="PF17432"/>
    </source>
</evidence>
<dbReference type="Pfam" id="PF11940">
    <property type="entry name" value="DUF3458"/>
    <property type="match status" value="1"/>
</dbReference>
<dbReference type="InterPro" id="IPR042097">
    <property type="entry name" value="Aminopeptidase_N-like_N_sf"/>
</dbReference>
<feature type="domain" description="Aminopeptidase N-like N-terminal" evidence="16">
    <location>
        <begin position="22"/>
        <end position="194"/>
    </location>
</feature>
<dbReference type="InterPro" id="IPR035414">
    <property type="entry name" value="Peptidase_M1_pepN_Ig-like"/>
</dbReference>
<keyword evidence="8" id="KW-0479">Metal-binding</keyword>
<dbReference type="Pfam" id="PF17432">
    <property type="entry name" value="DUF3458_C"/>
    <property type="match status" value="1"/>
</dbReference>
<dbReference type="Pfam" id="PF01433">
    <property type="entry name" value="Peptidase_M1"/>
    <property type="match status" value="1"/>
</dbReference>
<evidence type="ECO:0000256" key="1">
    <source>
        <dbReference type="ARBA" id="ARBA00000098"/>
    </source>
</evidence>
<dbReference type="GO" id="GO:0006508">
    <property type="term" value="P:proteolysis"/>
    <property type="evidence" value="ECO:0007669"/>
    <property type="project" value="UniProtKB-UniRule"/>
</dbReference>
<dbReference type="InterPro" id="IPR038438">
    <property type="entry name" value="PepN_Ig-like_sf"/>
</dbReference>
<feature type="domain" description="Peptidase M1 alanyl aminopeptidase Ig-like fold" evidence="14">
    <location>
        <begin position="452"/>
        <end position="555"/>
    </location>
</feature>
<name>A0A3A1Y4N9_9GAMM</name>
<keyword evidence="6 17" id="KW-0031">Aminopeptidase</keyword>
<comment type="caution">
    <text evidence="17">The sequence shown here is derived from an EMBL/GenBank/DDBJ whole genome shotgun (WGS) entry which is preliminary data.</text>
</comment>
<dbReference type="PANTHER" id="PTHR46322">
    <property type="entry name" value="PUROMYCIN-SENSITIVE AMINOPEPTIDASE"/>
    <property type="match status" value="1"/>
</dbReference>
<evidence type="ECO:0000259" key="16">
    <source>
        <dbReference type="Pfam" id="PF17900"/>
    </source>
</evidence>
<comment type="cofactor">
    <cofactor evidence="2">
        <name>Zn(2+)</name>
        <dbReference type="ChEBI" id="CHEBI:29105"/>
    </cofactor>
</comment>
<evidence type="ECO:0000256" key="4">
    <source>
        <dbReference type="ARBA" id="ARBA00012564"/>
    </source>
</evidence>
<dbReference type="Gene3D" id="1.25.50.10">
    <property type="entry name" value="Peptidase M1, alanyl aminopeptidase, C-terminal domain"/>
    <property type="match status" value="1"/>
</dbReference>
<evidence type="ECO:0000256" key="2">
    <source>
        <dbReference type="ARBA" id="ARBA00001947"/>
    </source>
</evidence>
<dbReference type="NCBIfam" id="TIGR02414">
    <property type="entry name" value="pepN_proteo"/>
    <property type="match status" value="1"/>
</dbReference>
<feature type="domain" description="Peptidase M1 alanyl aminopeptidase C-terminal" evidence="15">
    <location>
        <begin position="559"/>
        <end position="877"/>
    </location>
</feature>
<dbReference type="Gene3D" id="3.30.2010.30">
    <property type="match status" value="1"/>
</dbReference>
<dbReference type="Gene3D" id="1.10.390.10">
    <property type="entry name" value="Neutral Protease Domain 2"/>
    <property type="match status" value="1"/>
</dbReference>
<evidence type="ECO:0000256" key="6">
    <source>
        <dbReference type="ARBA" id="ARBA00022438"/>
    </source>
</evidence>
<keyword evidence="10" id="KW-0862">Zinc</keyword>
<evidence type="ECO:0000313" key="17">
    <source>
        <dbReference type="EMBL" id="RIY32421.1"/>
    </source>
</evidence>
<dbReference type="InterPro" id="IPR045357">
    <property type="entry name" value="Aminopeptidase_N-like_N"/>
</dbReference>
<evidence type="ECO:0000256" key="11">
    <source>
        <dbReference type="ARBA" id="ARBA00023049"/>
    </source>
</evidence>
<dbReference type="PRINTS" id="PR00756">
    <property type="entry name" value="ALADIPTASE"/>
</dbReference>
<dbReference type="GO" id="GO:0008237">
    <property type="term" value="F:metallopeptidase activity"/>
    <property type="evidence" value="ECO:0007669"/>
    <property type="project" value="UniProtKB-UniRule"/>
</dbReference>
<dbReference type="InterPro" id="IPR027268">
    <property type="entry name" value="Peptidase_M4/M1_CTD_sf"/>
</dbReference>
<dbReference type="PANTHER" id="PTHR46322:SF1">
    <property type="entry name" value="PUROMYCIN-SENSITIVE AMINOPEPTIDASE"/>
    <property type="match status" value="1"/>
</dbReference>
<feature type="domain" description="Peptidase M1 membrane alanine aminopeptidase" evidence="13">
    <location>
        <begin position="233"/>
        <end position="444"/>
    </location>
</feature>
<dbReference type="AlphaFoldDB" id="A0A3A1Y4N9"/>
<dbReference type="EMBL" id="NRJH01000037">
    <property type="protein sequence ID" value="RIY32421.1"/>
    <property type="molecule type" value="Genomic_DNA"/>
</dbReference>
<dbReference type="InterPro" id="IPR012779">
    <property type="entry name" value="Peptidase_M1_pepN"/>
</dbReference>
<dbReference type="FunFam" id="3.30.2010.30:FF:000002">
    <property type="entry name" value="Putative aminopeptidase N"/>
    <property type="match status" value="1"/>
</dbReference>
<sequence>MTQVKLRRLDYKPLDFTATKVDLEIKLDLPVARVKNKIAIKRLNPQASSFVLNGQKLDLLALKINGQDWDKYTLDLVSEVDGFQNLTVDVSSLADASEFTLEVLNEFNLEENESMSGIYLSDQVIVSQCEAEGFRRISFYFDRPDCLAEFTTTIEAKKAYKYLLSNGNLIASGEVDQEWHYAKWHDPFPKPSYLFACVAGNFDLLEDTFVTKSGRQVQLKLFAEPGRLEQIKFAMQAIKRAMKWDEDRFGLEYDLDVFMIVGVGYFNAGAMENKGLNIFNDELLVGCKDTSTDNSLFLIDSVIAHEYFHNWTGDRVTCRDWFQLTLKEGLTVFRDQEYSSDTLDRTVKRIQDAATIQQYQFNEDKGPLSHPIRPDEVESQDNFYTSTVYEKGAEVIRLLHTLIGEENFQKGMKLYFARHDGKAVTCDDFVDAMADASGYNLDHFRLWYSQSGTPVVKVSSNYNADTKTQTLVFKQHTPPTFDQKEKQPLTLALKTQFLTADGRTLTNLESKDGNLVPEVIVFETEQYELELVNVPEELVVVTNLDFTSPVKIEQDLTSADLANIAANCQNFFAKYNAIRTYLNNIVAKNEAKFAQDPRAQLELDQDFKAIYGNLFAQARENASITAEILSLHNTSSLTGNAEKAYNPHAYNSISRAIEEKLCADYHEQLFQLYQELPFREWEYNAKHFGERALRRELIKILSRKPEYEYLVAELYDKATCFTDKFAALTAVFENNLTGLFSLKERYIQEYQEHTICLDRLLGLEIRSARSIEQVKEAVENAKQFSYTKPNSIYLLIGELARNYSLSFTYEWLDFLKELLIQVDKYNPGVSPHICRIFTEYNLYVEPYRSKLLNVIKELLSSQIQFSRNALEILTKGLQASEA</sequence>
<keyword evidence="9" id="KW-0378">Hydrolase</keyword>
<comment type="catalytic activity">
    <reaction evidence="1">
        <text>Release of an N-terminal amino acid, Xaa-|-Yaa- from a peptide, amide or arylamide. Xaa is preferably Ala, but may be most amino acids including Pro (slow action). When a terminal hydrophobic residue is followed by a prolyl residue, the two may be released as an intact Xaa-Pro dipeptide.</text>
        <dbReference type="EC" id="3.4.11.2"/>
    </reaction>
</comment>
<evidence type="ECO:0000256" key="8">
    <source>
        <dbReference type="ARBA" id="ARBA00022723"/>
    </source>
</evidence>
<evidence type="ECO:0000313" key="18">
    <source>
        <dbReference type="Proteomes" id="UP000266258"/>
    </source>
</evidence>
<dbReference type="Proteomes" id="UP000266258">
    <property type="component" value="Unassembled WGS sequence"/>
</dbReference>
<dbReference type="CDD" id="cd09600">
    <property type="entry name" value="M1_APN"/>
    <property type="match status" value="1"/>
</dbReference>
<keyword evidence="11" id="KW-0482">Metalloprotease</keyword>
<dbReference type="GO" id="GO:0016285">
    <property type="term" value="F:alanyl aminopeptidase activity"/>
    <property type="evidence" value="ECO:0007669"/>
    <property type="project" value="UniProtKB-EC"/>
</dbReference>
<dbReference type="Pfam" id="PF17900">
    <property type="entry name" value="Peptidase_M1_N"/>
    <property type="match status" value="1"/>
</dbReference>
<evidence type="ECO:0000256" key="7">
    <source>
        <dbReference type="ARBA" id="ARBA00022670"/>
    </source>
</evidence>
<organism evidence="17 18">
    <name type="scientific">Psittacicella melopsittaci</name>
    <dbReference type="NCBI Taxonomy" id="2028576"/>
    <lineage>
        <taxon>Bacteria</taxon>
        <taxon>Pseudomonadati</taxon>
        <taxon>Pseudomonadota</taxon>
        <taxon>Gammaproteobacteria</taxon>
        <taxon>Pasteurellales</taxon>
        <taxon>Psittacicellaceae</taxon>
        <taxon>Psittacicella</taxon>
    </lineage>
</organism>